<feature type="compositionally biased region" description="Polar residues" evidence="1">
    <location>
        <begin position="493"/>
        <end position="507"/>
    </location>
</feature>
<protein>
    <submittedName>
        <fullName evidence="2">TB2/DP1, HVA22 family protein</fullName>
    </submittedName>
</protein>
<gene>
    <name evidence="2" type="ORF">LshimejAT787_0110910</name>
</gene>
<reference evidence="2" key="1">
    <citation type="submission" date="2022-07" db="EMBL/GenBank/DDBJ databases">
        <title>The genome of Lyophyllum shimeji provides insight into the initial evolution of ectomycorrhizal fungal genome.</title>
        <authorList>
            <person name="Kobayashi Y."/>
            <person name="Shibata T."/>
            <person name="Hirakawa H."/>
            <person name="Shigenobu S."/>
            <person name="Nishiyama T."/>
            <person name="Yamada A."/>
            <person name="Hasebe M."/>
            <person name="Kawaguchi M."/>
        </authorList>
    </citation>
    <scope>NUCLEOTIDE SEQUENCE</scope>
    <source>
        <strain evidence="2">AT787</strain>
    </source>
</reference>
<proteinExistence type="predicted"/>
<feature type="compositionally biased region" description="Basic and acidic residues" evidence="1">
    <location>
        <begin position="522"/>
        <end position="535"/>
    </location>
</feature>
<evidence type="ECO:0000313" key="2">
    <source>
        <dbReference type="EMBL" id="GLB34207.1"/>
    </source>
</evidence>
<feature type="compositionally biased region" description="Low complexity" evidence="1">
    <location>
        <begin position="428"/>
        <end position="468"/>
    </location>
</feature>
<dbReference type="Pfam" id="PF03134">
    <property type="entry name" value="TB2_DP1_HVA22"/>
    <property type="match status" value="1"/>
</dbReference>
<dbReference type="OrthoDB" id="434647at2759"/>
<sequence>MPLVVPVLRLAMLFLNVYESYKTLKTPPPSARNEGRPSQRALTQRKRDMKGCLAVWIVWSCLMTYETFAEGLVSLFVPFYDEVKSLGLLFLILTRARGAEPIFLHLIRPSVKPYVPTIDMLLDVARMVGDITFAILAIPAESASAWWKSSMFYAEEATDSEREGMRETAVPAARSTSANLKHGVGNNQQAQEPFRIPKEATLARQLSSSSRRASGASNPRPSQTRSRVDKVGQRVQSSDNADSHQIWYLPPSSYLGEEDEGGATSTISGLPNVEVNTGFLSSEAMRGQAALDEWRQYPPFPSAYPPTPIVTSSTGLPTAGTASARAQPLANSLVLSEILEDAIQQDFSRSLLPPRKPLNPRFVDDLSDEHHILGVQSNRLDSIAVDTDSEADEEEDVFNTTLQTPMPPLRVTRSGIVPVIPMDREVSMASSAATRSTTLTTAGHRSLRTQSSSESLSSSAVSMSDLSSVLGKKRPLPLDMMDEPCHQPPISAPPSNVASRPVRQQRTSKVDHQEPDSTSSTTDDRDADSINDRKPAHPKRRKVIMTPRRPVNATRPIRPRIARYATAPTKAQIPKPPKPPSASLRGSSRQQRSITRSTGSTGPSDASASQASLSSTYEASLDTHVRVTRRKATKPSANVKEMVPRPTSDSEAT</sequence>
<comment type="caution">
    <text evidence="2">The sequence shown here is derived from an EMBL/GenBank/DDBJ whole genome shotgun (WGS) entry which is preliminary data.</text>
</comment>
<keyword evidence="3" id="KW-1185">Reference proteome</keyword>
<dbReference type="Proteomes" id="UP001063166">
    <property type="component" value="Unassembled WGS sequence"/>
</dbReference>
<feature type="region of interest" description="Disordered" evidence="1">
    <location>
        <begin position="160"/>
        <end position="271"/>
    </location>
</feature>
<dbReference type="InterPro" id="IPR004345">
    <property type="entry name" value="TB2_DP1_HVA22"/>
</dbReference>
<accession>A0A9P3PE30</accession>
<feature type="region of interest" description="Disordered" evidence="1">
    <location>
        <begin position="428"/>
        <end position="653"/>
    </location>
</feature>
<dbReference type="EMBL" id="BRPK01000001">
    <property type="protein sequence ID" value="GLB34207.1"/>
    <property type="molecule type" value="Genomic_DNA"/>
</dbReference>
<feature type="compositionally biased region" description="Low complexity" evidence="1">
    <location>
        <begin position="200"/>
        <end position="222"/>
    </location>
</feature>
<name>A0A9P3PE30_LYOSH</name>
<evidence type="ECO:0000313" key="3">
    <source>
        <dbReference type="Proteomes" id="UP001063166"/>
    </source>
</evidence>
<feature type="compositionally biased region" description="Polar residues" evidence="1">
    <location>
        <begin position="174"/>
        <end position="191"/>
    </location>
</feature>
<feature type="compositionally biased region" description="Low complexity" evidence="1">
    <location>
        <begin position="585"/>
        <end position="615"/>
    </location>
</feature>
<evidence type="ECO:0000256" key="1">
    <source>
        <dbReference type="SAM" id="MobiDB-lite"/>
    </source>
</evidence>
<organism evidence="2 3">
    <name type="scientific">Lyophyllum shimeji</name>
    <name type="common">Hon-shimeji</name>
    <name type="synonym">Tricholoma shimeji</name>
    <dbReference type="NCBI Taxonomy" id="47721"/>
    <lineage>
        <taxon>Eukaryota</taxon>
        <taxon>Fungi</taxon>
        <taxon>Dikarya</taxon>
        <taxon>Basidiomycota</taxon>
        <taxon>Agaricomycotina</taxon>
        <taxon>Agaricomycetes</taxon>
        <taxon>Agaricomycetidae</taxon>
        <taxon>Agaricales</taxon>
        <taxon>Tricholomatineae</taxon>
        <taxon>Lyophyllaceae</taxon>
        <taxon>Lyophyllum</taxon>
    </lineage>
</organism>
<dbReference type="AlphaFoldDB" id="A0A9P3PE30"/>